<dbReference type="Pfam" id="PF01895">
    <property type="entry name" value="PhoU"/>
    <property type="match status" value="1"/>
</dbReference>
<keyword evidence="4" id="KW-1185">Reference proteome</keyword>
<dbReference type="SUPFAM" id="SSF109755">
    <property type="entry name" value="PhoU-like"/>
    <property type="match status" value="1"/>
</dbReference>
<dbReference type="EMBL" id="QNRR01000011">
    <property type="protein sequence ID" value="RBP38636.1"/>
    <property type="molecule type" value="Genomic_DNA"/>
</dbReference>
<dbReference type="Gene3D" id="1.20.58.220">
    <property type="entry name" value="Phosphate transport system protein phou homolog 2, domain 2"/>
    <property type="match status" value="1"/>
</dbReference>
<proteinExistence type="inferred from homology"/>
<dbReference type="PANTHER" id="PTHR42930">
    <property type="entry name" value="PHOSPHATE-SPECIFIC TRANSPORT SYSTEM ACCESSORY PROTEIN PHOU"/>
    <property type="match status" value="1"/>
</dbReference>
<dbReference type="Proteomes" id="UP000253426">
    <property type="component" value="Unassembled WGS sequence"/>
</dbReference>
<evidence type="ECO:0000313" key="3">
    <source>
        <dbReference type="EMBL" id="RBP38636.1"/>
    </source>
</evidence>
<evidence type="ECO:0000259" key="2">
    <source>
        <dbReference type="Pfam" id="PF01895"/>
    </source>
</evidence>
<sequence>MPEHTGPHILSRFDHDLESLRRKIDEMFSLVLKGLTNVESCLLDKDVERCNMTIADDEEVDGFERCISVEATGLIMRFQPVAVDLRIVIATIKVSGNLERVGDNLVGIARRAKKLLATRSIPEMEPLKIILVETRTFLEHVVCAFLNRNPPSLNWMESAYTALITRTHTYSEFVTNRISYELDQGVSSCIDLIHIAKHLEQLASIGRGIGLDTHFAMHPDAALKTSGDA</sequence>
<organism evidence="3 4">
    <name type="scientific">Roseimicrobium gellanilyticum</name>
    <dbReference type="NCBI Taxonomy" id="748857"/>
    <lineage>
        <taxon>Bacteria</taxon>
        <taxon>Pseudomonadati</taxon>
        <taxon>Verrucomicrobiota</taxon>
        <taxon>Verrucomicrobiia</taxon>
        <taxon>Verrucomicrobiales</taxon>
        <taxon>Verrucomicrobiaceae</taxon>
        <taxon>Roseimicrobium</taxon>
    </lineage>
</organism>
<dbReference type="InterPro" id="IPR028366">
    <property type="entry name" value="PhoU"/>
</dbReference>
<dbReference type="OrthoDB" id="9814256at2"/>
<gene>
    <name evidence="3" type="ORF">DES53_111155</name>
</gene>
<evidence type="ECO:0000256" key="1">
    <source>
        <dbReference type="ARBA" id="ARBA00008107"/>
    </source>
</evidence>
<comment type="similarity">
    <text evidence="1">Belongs to the PhoU family.</text>
</comment>
<dbReference type="AlphaFoldDB" id="A0A366HAC5"/>
<dbReference type="InterPro" id="IPR026022">
    <property type="entry name" value="PhoU_dom"/>
</dbReference>
<dbReference type="RefSeq" id="WP_113961085.1">
    <property type="nucleotide sequence ID" value="NZ_QNRR01000011.1"/>
</dbReference>
<feature type="domain" description="PhoU" evidence="2">
    <location>
        <begin position="24"/>
        <end position="111"/>
    </location>
</feature>
<protein>
    <submittedName>
        <fullName evidence="3">Phosphate transport system protein</fullName>
    </submittedName>
</protein>
<dbReference type="InterPro" id="IPR038078">
    <property type="entry name" value="PhoU-like_sf"/>
</dbReference>
<accession>A0A366HAC5</accession>
<reference evidence="3 4" key="1">
    <citation type="submission" date="2018-06" db="EMBL/GenBank/DDBJ databases">
        <title>Genomic Encyclopedia of Type Strains, Phase IV (KMG-IV): sequencing the most valuable type-strain genomes for metagenomic binning, comparative biology and taxonomic classification.</title>
        <authorList>
            <person name="Goeker M."/>
        </authorList>
    </citation>
    <scope>NUCLEOTIDE SEQUENCE [LARGE SCALE GENOMIC DNA]</scope>
    <source>
        <strain evidence="3 4">DSM 25532</strain>
    </source>
</reference>
<comment type="caution">
    <text evidence="3">The sequence shown here is derived from an EMBL/GenBank/DDBJ whole genome shotgun (WGS) entry which is preliminary data.</text>
</comment>
<dbReference type="GO" id="GO:0045936">
    <property type="term" value="P:negative regulation of phosphate metabolic process"/>
    <property type="evidence" value="ECO:0007669"/>
    <property type="project" value="InterPro"/>
</dbReference>
<name>A0A366HAC5_9BACT</name>
<dbReference type="PANTHER" id="PTHR42930:SF3">
    <property type="entry name" value="PHOSPHATE-SPECIFIC TRANSPORT SYSTEM ACCESSORY PROTEIN PHOU"/>
    <property type="match status" value="1"/>
</dbReference>
<dbReference type="GO" id="GO:0030643">
    <property type="term" value="P:intracellular phosphate ion homeostasis"/>
    <property type="evidence" value="ECO:0007669"/>
    <property type="project" value="InterPro"/>
</dbReference>
<evidence type="ECO:0000313" key="4">
    <source>
        <dbReference type="Proteomes" id="UP000253426"/>
    </source>
</evidence>